<organism evidence="2">
    <name type="scientific">Caulobacter phage BL57</name>
    <dbReference type="NCBI Taxonomy" id="3348355"/>
    <lineage>
        <taxon>Viruses</taxon>
    </lineage>
</organism>
<feature type="region of interest" description="Disordered" evidence="1">
    <location>
        <begin position="1"/>
        <end position="24"/>
    </location>
</feature>
<dbReference type="EMBL" id="PQ287320">
    <property type="protein sequence ID" value="XHV10535.1"/>
    <property type="molecule type" value="Genomic_DNA"/>
</dbReference>
<name>A0AB74UKC7_9VIRU</name>
<sequence>MSEQPETITVDIQPADIPAPKPRPRARVYEPQRFNTFKAALFGTSSLVQISFYAG</sequence>
<evidence type="ECO:0000313" key="2">
    <source>
        <dbReference type="EMBL" id="XHV10535.1"/>
    </source>
</evidence>
<gene>
    <name evidence="2" type="ORF">BL57_063</name>
</gene>
<proteinExistence type="predicted"/>
<protein>
    <submittedName>
        <fullName evidence="2">Uncharacterized protein</fullName>
    </submittedName>
</protein>
<accession>A0AB74UKC7</accession>
<evidence type="ECO:0000256" key="1">
    <source>
        <dbReference type="SAM" id="MobiDB-lite"/>
    </source>
</evidence>
<reference evidence="2" key="1">
    <citation type="submission" date="2024-10" db="EMBL/GenBank/DDBJ databases">
        <title>Genetic diversity among independent isolates of the Dolichocephalovirinae subfamily.</title>
        <authorList>
            <person name="Ely B."/>
            <person name="Thomas Q."/>
            <person name="Mohammadi T."/>
        </authorList>
    </citation>
    <scope>NUCLEOTIDE SEQUENCE</scope>
</reference>